<feature type="domain" description="Flagella basal body P-ring formation protein FlgA SAF" evidence="2">
    <location>
        <begin position="36"/>
        <end position="157"/>
    </location>
</feature>
<keyword evidence="4" id="KW-1185">Reference proteome</keyword>
<comment type="similarity">
    <text evidence="1">Belongs to the FlgA family.</text>
</comment>
<feature type="signal peptide" evidence="1">
    <location>
        <begin position="1"/>
        <end position="30"/>
    </location>
</feature>
<reference evidence="3 4" key="1">
    <citation type="submission" date="2020-11" db="EMBL/GenBank/DDBJ databases">
        <authorList>
            <person name="Lassalle F."/>
        </authorList>
    </citation>
    <scope>NUCLEOTIDE SEQUENCE [LARGE SCALE GENOMIC DNA]</scope>
    <source>
        <strain evidence="3 4">AB21</strain>
    </source>
</reference>
<dbReference type="PANTHER" id="PTHR36307">
    <property type="entry name" value="FLAGELLA BASAL BODY P-RING FORMATION PROTEIN FLGA"/>
    <property type="match status" value="1"/>
</dbReference>
<name>A0ABM8PPP4_9HYPH</name>
<keyword evidence="1" id="KW-1005">Bacterial flagellum biogenesis</keyword>
<evidence type="ECO:0000259" key="2">
    <source>
        <dbReference type="Pfam" id="PF13144"/>
    </source>
</evidence>
<keyword evidence="3" id="KW-0969">Cilium</keyword>
<dbReference type="Pfam" id="PF13144">
    <property type="entry name" value="ChapFlgA"/>
    <property type="match status" value="1"/>
</dbReference>
<dbReference type="CDD" id="cd11614">
    <property type="entry name" value="SAF_CpaB_FlgA_like"/>
    <property type="match status" value="1"/>
</dbReference>
<evidence type="ECO:0000256" key="1">
    <source>
        <dbReference type="RuleBase" id="RU362063"/>
    </source>
</evidence>
<comment type="caution">
    <text evidence="3">The sequence shown here is derived from an EMBL/GenBank/DDBJ whole genome shotgun (WGS) entry which is preliminary data.</text>
</comment>
<comment type="subcellular location">
    <subcellularLocation>
        <location evidence="1">Periplasm</location>
    </subcellularLocation>
</comment>
<proteinExistence type="inferred from homology"/>
<dbReference type="RefSeq" id="WP_142588266.1">
    <property type="nucleotide sequence ID" value="NZ_CABFWE030000005.1"/>
</dbReference>
<keyword evidence="1" id="KW-0732">Signal</keyword>
<comment type="function">
    <text evidence="1">Involved in the assembly process of the P-ring formation. It may associate with FlgF on the rod constituting a structure essential for the P-ring assembly or may act as a modulator protein for the P-ring assembly.</text>
</comment>
<sequence length="160" mass="16868">MMFRRRMRIINGKVFPWAAALLLGMTAAAAANMGTAVVPKQIIYPGEEISVAAVEEVDVTNPNLADGFARTVEEVSGMVSTRTLLPGRTIALSGLRAPYAVRRGSSVRLSFSIGNMTISAAGMPLQDASIGDLIRVRNTDSGVIVSGTVMGDGTIQVMAR</sequence>
<protein>
    <recommendedName>
        <fullName evidence="1">Flagella basal body P-ring formation protein FlgA</fullName>
    </recommendedName>
</protein>
<dbReference type="Proteomes" id="UP000601041">
    <property type="component" value="Unassembled WGS sequence"/>
</dbReference>
<dbReference type="NCBIfam" id="TIGR03170">
    <property type="entry name" value="flgA_cterm"/>
    <property type="match status" value="1"/>
</dbReference>
<evidence type="ECO:0000313" key="3">
    <source>
        <dbReference type="EMBL" id="CAD7041235.1"/>
    </source>
</evidence>
<dbReference type="InterPro" id="IPR017585">
    <property type="entry name" value="SAF_FlgA"/>
</dbReference>
<feature type="chain" id="PRO_5044953374" description="Flagella basal body P-ring formation protein FlgA" evidence="1">
    <location>
        <begin position="31"/>
        <end position="160"/>
    </location>
</feature>
<gene>
    <name evidence="3" type="ORF">RHAB21_03148</name>
</gene>
<dbReference type="EMBL" id="CABFWE030000005">
    <property type="protein sequence ID" value="CAD7041235.1"/>
    <property type="molecule type" value="Genomic_DNA"/>
</dbReference>
<dbReference type="InterPro" id="IPR039246">
    <property type="entry name" value="Flagellar_FlgA"/>
</dbReference>
<evidence type="ECO:0000313" key="4">
    <source>
        <dbReference type="Proteomes" id="UP000601041"/>
    </source>
</evidence>
<keyword evidence="3" id="KW-0282">Flagellum</keyword>
<dbReference type="PANTHER" id="PTHR36307:SF1">
    <property type="entry name" value="FLAGELLA BASAL BODY P-RING FORMATION PROTEIN FLGA"/>
    <property type="match status" value="1"/>
</dbReference>
<dbReference type="Gene3D" id="2.30.30.760">
    <property type="match status" value="1"/>
</dbReference>
<keyword evidence="1" id="KW-0574">Periplasm</keyword>
<keyword evidence="3" id="KW-0966">Cell projection</keyword>
<accession>A0ABM8PPP4</accession>
<organism evidence="3 4">
    <name type="scientific">Pseudorhizobium halotolerans</name>
    <dbReference type="NCBI Taxonomy" id="1233081"/>
    <lineage>
        <taxon>Bacteria</taxon>
        <taxon>Pseudomonadati</taxon>
        <taxon>Pseudomonadota</taxon>
        <taxon>Alphaproteobacteria</taxon>
        <taxon>Hyphomicrobiales</taxon>
        <taxon>Rhizobiaceae</taxon>
        <taxon>Rhizobium/Agrobacterium group</taxon>
        <taxon>Pseudorhizobium</taxon>
    </lineage>
</organism>